<evidence type="ECO:0000313" key="2">
    <source>
        <dbReference type="Proteomes" id="UP000326912"/>
    </source>
</evidence>
<organism evidence="1 2">
    <name type="scientific">Dictyobacter vulcani</name>
    <dbReference type="NCBI Taxonomy" id="2607529"/>
    <lineage>
        <taxon>Bacteria</taxon>
        <taxon>Bacillati</taxon>
        <taxon>Chloroflexota</taxon>
        <taxon>Ktedonobacteria</taxon>
        <taxon>Ktedonobacterales</taxon>
        <taxon>Dictyobacteraceae</taxon>
        <taxon>Dictyobacter</taxon>
    </lineage>
</organism>
<comment type="caution">
    <text evidence="1">The sequence shown here is derived from an EMBL/GenBank/DDBJ whole genome shotgun (WGS) entry which is preliminary data.</text>
</comment>
<dbReference type="PANTHER" id="PTHR12993:SF28">
    <property type="entry name" value="LMBE FAMILY PROTEIN"/>
    <property type="match status" value="1"/>
</dbReference>
<dbReference type="Pfam" id="PF02585">
    <property type="entry name" value="PIG-L"/>
    <property type="match status" value="1"/>
</dbReference>
<dbReference type="PANTHER" id="PTHR12993">
    <property type="entry name" value="N-ACETYLGLUCOSAMINYL-PHOSPHATIDYLINOSITOL DE-N-ACETYLASE-RELATED"/>
    <property type="match status" value="1"/>
</dbReference>
<dbReference type="EMBL" id="BKZW01000001">
    <property type="protein sequence ID" value="GER85924.1"/>
    <property type="molecule type" value="Genomic_DNA"/>
</dbReference>
<dbReference type="InterPro" id="IPR024078">
    <property type="entry name" value="LmbE-like_dom_sf"/>
</dbReference>
<keyword evidence="2" id="KW-1185">Reference proteome</keyword>
<reference evidence="1 2" key="1">
    <citation type="submission" date="2019-10" db="EMBL/GenBank/DDBJ databases">
        <title>Dictyobacter vulcani sp. nov., within the class Ktedonobacteria, isolated from soil of volcanic Mt. Zao.</title>
        <authorList>
            <person name="Zheng Y."/>
            <person name="Wang C.M."/>
            <person name="Sakai Y."/>
            <person name="Abe K."/>
            <person name="Yokota A."/>
            <person name="Yabe S."/>
        </authorList>
    </citation>
    <scope>NUCLEOTIDE SEQUENCE [LARGE SCALE GENOMIC DNA]</scope>
    <source>
        <strain evidence="1 2">W12</strain>
    </source>
</reference>
<sequence>MSQREESQFMQEKQNKVAMVVVAHPDDAEFDGAGTVALWVREGWDVYYVICTDASGGGPDAATDISQEARRKVSQTRMAEQRDAAKILGVKDVIFLGYPDGQLQPGIALRRDIVRQLRTYRPARVICQTPERSWSPELIIPRYHPDHLAAGQATLDAIYPASQNPWDFPELLEEGFSPHKVSEVYITGAPTTNYSFDISAVMENKIAALKAHVSQVGESFSELENFLRQINAQIGQKYGYEYAEEFHRAENR</sequence>
<dbReference type="GO" id="GO:0016811">
    <property type="term" value="F:hydrolase activity, acting on carbon-nitrogen (but not peptide) bonds, in linear amides"/>
    <property type="evidence" value="ECO:0007669"/>
    <property type="project" value="TreeGrafter"/>
</dbReference>
<dbReference type="InterPro" id="IPR003737">
    <property type="entry name" value="GlcNAc_PI_deacetylase-related"/>
</dbReference>
<gene>
    <name evidence="1" type="ORF">KDW_00860</name>
</gene>
<dbReference type="AlphaFoldDB" id="A0A5J4KBE6"/>
<name>A0A5J4KBE6_9CHLR</name>
<dbReference type="Gene3D" id="3.40.50.10320">
    <property type="entry name" value="LmbE-like"/>
    <property type="match status" value="1"/>
</dbReference>
<proteinExistence type="predicted"/>
<evidence type="ECO:0000313" key="1">
    <source>
        <dbReference type="EMBL" id="GER85924.1"/>
    </source>
</evidence>
<dbReference type="RefSeq" id="WP_233097565.1">
    <property type="nucleotide sequence ID" value="NZ_BKZW01000001.1"/>
</dbReference>
<accession>A0A5J4KBE6</accession>
<protein>
    <submittedName>
        <fullName evidence="1">GlcNAc-PI de-N-acetylase</fullName>
    </submittedName>
</protein>
<dbReference type="SUPFAM" id="SSF102588">
    <property type="entry name" value="LmbE-like"/>
    <property type="match status" value="1"/>
</dbReference>
<dbReference type="Proteomes" id="UP000326912">
    <property type="component" value="Unassembled WGS sequence"/>
</dbReference>